<keyword evidence="5 6" id="KW-0687">Ribonucleoprotein</keyword>
<comment type="similarity">
    <text evidence="1 6">Belongs to the universal ribosomal protein uL1 family.</text>
</comment>
<name>A0A955IEZ7_9BACT</name>
<dbReference type="Pfam" id="PF00687">
    <property type="entry name" value="Ribosomal_L1"/>
    <property type="match status" value="1"/>
</dbReference>
<dbReference type="FunFam" id="3.40.50.790:FF:000001">
    <property type="entry name" value="50S ribosomal protein L1"/>
    <property type="match status" value="1"/>
</dbReference>
<dbReference type="PANTHER" id="PTHR36427">
    <property type="entry name" value="54S RIBOSOMAL PROTEIN L1, MITOCHONDRIAL"/>
    <property type="match status" value="1"/>
</dbReference>
<evidence type="ECO:0000256" key="2">
    <source>
        <dbReference type="ARBA" id="ARBA00022491"/>
    </source>
</evidence>
<dbReference type="Gene3D" id="3.40.50.790">
    <property type="match status" value="1"/>
</dbReference>
<keyword evidence="2" id="KW-0678">Repressor</keyword>
<reference evidence="7" key="1">
    <citation type="submission" date="2020-04" db="EMBL/GenBank/DDBJ databases">
        <authorList>
            <person name="Zhang T."/>
        </authorList>
    </citation>
    <scope>NUCLEOTIDE SEQUENCE</scope>
    <source>
        <strain evidence="7">HKST-UBA13</strain>
    </source>
</reference>
<dbReference type="GO" id="GO:0003735">
    <property type="term" value="F:structural constituent of ribosome"/>
    <property type="evidence" value="ECO:0007669"/>
    <property type="project" value="InterPro"/>
</dbReference>
<dbReference type="SUPFAM" id="SSF56808">
    <property type="entry name" value="Ribosomal protein L1"/>
    <property type="match status" value="1"/>
</dbReference>
<gene>
    <name evidence="7" type="ORF">KC678_01070</name>
</gene>
<dbReference type="InterPro" id="IPR016095">
    <property type="entry name" value="Ribosomal_uL1_3-a/b-sand"/>
</dbReference>
<keyword evidence="4 6" id="KW-0689">Ribosomal protein</keyword>
<sequence length="224" mass="24019">MSNDIVNKNEVKTVEQAVEIIPTLKKTKFTSSVDLDVVLNLKEKQLKESIRGSVELPHTFGADKKVVVLCDASKVAEAKKAGAVAAGLEDVAEQLMDGKLEFDVVVATPDVMPKIVKLGKVLGPKGLMPNPKNGTISDNIAKMVESFKGGKLGFKMEQGQGVIRGKVGSVDMKPEDLSENIIAYLKGIVNESKKLSSSPLKKVILTTTMGSGIKLDINDIMSKI</sequence>
<protein>
    <recommendedName>
        <fullName evidence="6">Ribosomal protein</fullName>
    </recommendedName>
</protein>
<evidence type="ECO:0000256" key="3">
    <source>
        <dbReference type="ARBA" id="ARBA00022845"/>
    </source>
</evidence>
<reference evidence="7" key="2">
    <citation type="journal article" date="2021" name="Microbiome">
        <title>Successional dynamics and alternative stable states in a saline activated sludge microbial community over 9 years.</title>
        <authorList>
            <person name="Wang Y."/>
            <person name="Ye J."/>
            <person name="Ju F."/>
            <person name="Liu L."/>
            <person name="Boyd J.A."/>
            <person name="Deng Y."/>
            <person name="Parks D.H."/>
            <person name="Jiang X."/>
            <person name="Yin X."/>
            <person name="Woodcroft B.J."/>
            <person name="Tyson G.W."/>
            <person name="Hugenholtz P."/>
            <person name="Polz M.F."/>
            <person name="Zhang T."/>
        </authorList>
    </citation>
    <scope>NUCLEOTIDE SEQUENCE</scope>
    <source>
        <strain evidence="7">HKST-UBA13</strain>
    </source>
</reference>
<dbReference type="CDD" id="cd00403">
    <property type="entry name" value="Ribosomal_L1"/>
    <property type="match status" value="1"/>
</dbReference>
<proteinExistence type="inferred from homology"/>
<dbReference type="Gene3D" id="3.30.190.20">
    <property type="match status" value="1"/>
</dbReference>
<dbReference type="PROSITE" id="PS01199">
    <property type="entry name" value="RIBOSOMAL_L1"/>
    <property type="match status" value="1"/>
</dbReference>
<dbReference type="InterPro" id="IPR023673">
    <property type="entry name" value="Ribosomal_uL1_CS"/>
</dbReference>
<dbReference type="InterPro" id="IPR028364">
    <property type="entry name" value="Ribosomal_uL1/biogenesis"/>
</dbReference>
<dbReference type="EMBL" id="JAGQLJ010000019">
    <property type="protein sequence ID" value="MCA9380833.1"/>
    <property type="molecule type" value="Genomic_DNA"/>
</dbReference>
<dbReference type="AlphaFoldDB" id="A0A955IEZ7"/>
<dbReference type="GO" id="GO:0006412">
    <property type="term" value="P:translation"/>
    <property type="evidence" value="ECO:0007669"/>
    <property type="project" value="InterPro"/>
</dbReference>
<accession>A0A955IEZ7</accession>
<keyword evidence="3" id="KW-0810">Translation regulation</keyword>
<evidence type="ECO:0000256" key="1">
    <source>
        <dbReference type="ARBA" id="ARBA00010531"/>
    </source>
</evidence>
<evidence type="ECO:0000313" key="7">
    <source>
        <dbReference type="EMBL" id="MCA9380833.1"/>
    </source>
</evidence>
<comment type="caution">
    <text evidence="7">The sequence shown here is derived from an EMBL/GenBank/DDBJ whole genome shotgun (WGS) entry which is preliminary data.</text>
</comment>
<dbReference type="Proteomes" id="UP000775877">
    <property type="component" value="Unassembled WGS sequence"/>
</dbReference>
<evidence type="ECO:0000256" key="5">
    <source>
        <dbReference type="ARBA" id="ARBA00023274"/>
    </source>
</evidence>
<evidence type="ECO:0000256" key="4">
    <source>
        <dbReference type="ARBA" id="ARBA00022980"/>
    </source>
</evidence>
<dbReference type="GO" id="GO:0006417">
    <property type="term" value="P:regulation of translation"/>
    <property type="evidence" value="ECO:0007669"/>
    <property type="project" value="UniProtKB-KW"/>
</dbReference>
<dbReference type="GO" id="GO:0003723">
    <property type="term" value="F:RNA binding"/>
    <property type="evidence" value="ECO:0007669"/>
    <property type="project" value="InterPro"/>
</dbReference>
<dbReference type="InterPro" id="IPR023674">
    <property type="entry name" value="Ribosomal_uL1-like"/>
</dbReference>
<dbReference type="PIRSF" id="PIRSF002155">
    <property type="entry name" value="Ribosomal_L1"/>
    <property type="match status" value="1"/>
</dbReference>
<evidence type="ECO:0000256" key="6">
    <source>
        <dbReference type="RuleBase" id="RU000659"/>
    </source>
</evidence>
<dbReference type="GO" id="GO:0015934">
    <property type="term" value="C:large ribosomal subunit"/>
    <property type="evidence" value="ECO:0007669"/>
    <property type="project" value="InterPro"/>
</dbReference>
<dbReference type="PANTHER" id="PTHR36427:SF3">
    <property type="entry name" value="LARGE RIBOSOMAL SUBUNIT PROTEIN UL1M"/>
    <property type="match status" value="1"/>
</dbReference>
<evidence type="ECO:0000313" key="8">
    <source>
        <dbReference type="Proteomes" id="UP000775877"/>
    </source>
</evidence>
<organism evidence="7 8">
    <name type="scientific">Candidatus Dojkabacteria bacterium</name>
    <dbReference type="NCBI Taxonomy" id="2099670"/>
    <lineage>
        <taxon>Bacteria</taxon>
        <taxon>Candidatus Dojkabacteria</taxon>
    </lineage>
</organism>
<dbReference type="InterPro" id="IPR002143">
    <property type="entry name" value="Ribosomal_uL1"/>
</dbReference>